<evidence type="ECO:0000259" key="19">
    <source>
        <dbReference type="PROSITE" id="PS50885"/>
    </source>
</evidence>
<dbReference type="PRINTS" id="PR00344">
    <property type="entry name" value="BCTRLSENSOR"/>
</dbReference>
<feature type="domain" description="HAMP" evidence="19">
    <location>
        <begin position="186"/>
        <end position="238"/>
    </location>
</feature>
<dbReference type="InterPro" id="IPR036890">
    <property type="entry name" value="HATPase_C_sf"/>
</dbReference>
<dbReference type="SUPFAM" id="SSF158472">
    <property type="entry name" value="HAMP domain-like"/>
    <property type="match status" value="1"/>
</dbReference>
<evidence type="ECO:0000256" key="17">
    <source>
        <dbReference type="SAM" id="Phobius"/>
    </source>
</evidence>
<sequence>MFKTLYARIAIYSITVILFSAIISFVLTNVYYHFNLKATNDAKIMRTLKEARQYEQESEPADIQKYFKHLGQMNYQIMTIDQKGHKTFYGEPFRKDTLSKEAINNVLNYKDYHGIKNKPFELFVTGFFDNETDNTVGVHFKTKEGSLAVFMRPDIGETFSEFRTFLAVLLILLLFISISLVIASTYSIIRPVQKLKQATERLIEGDFETPIKQTRKDEIGTLQFHFNKMRQSLGQVDQMRQHFVQNVSHEIKTPLTHIHHLLSELQQTSNKQLQQQYINDIFTITKQLSGLTTELLLLSEIDNHQHLSFDDHIKIDQLIKEIIRHEQFAADEKSLIILADLEPIHFLGNQRLLHQAMSNLLINAIKYTDVGGAIDIALQHSHNNIIFTISNEGSPISPQTEARLFERFYKVSKHDNSNGLGLAITKSIIELHHGTIQFTQSNEYVTTFTITLPKNSH</sequence>
<evidence type="ECO:0000256" key="1">
    <source>
        <dbReference type="ARBA" id="ARBA00000085"/>
    </source>
</evidence>
<keyword evidence="11 17" id="KW-1133">Transmembrane helix</keyword>
<dbReference type="EC" id="2.7.13.3" evidence="3"/>
<feature type="transmembrane region" description="Helical" evidence="17">
    <location>
        <begin position="165"/>
        <end position="189"/>
    </location>
</feature>
<feature type="transmembrane region" description="Helical" evidence="17">
    <location>
        <begin position="6"/>
        <end position="27"/>
    </location>
</feature>
<evidence type="ECO:0000256" key="10">
    <source>
        <dbReference type="ARBA" id="ARBA00022840"/>
    </source>
</evidence>
<feature type="domain" description="Histidine kinase" evidence="18">
    <location>
        <begin position="246"/>
        <end position="456"/>
    </location>
</feature>
<evidence type="ECO:0000256" key="14">
    <source>
        <dbReference type="ARBA" id="ARBA00023136"/>
    </source>
</evidence>
<comment type="catalytic activity">
    <reaction evidence="1">
        <text>ATP + protein L-histidine = ADP + protein N-phospho-L-histidine.</text>
        <dbReference type="EC" id="2.7.13.3"/>
    </reaction>
</comment>
<reference evidence="20 21" key="1">
    <citation type="submission" date="2015-04" db="EMBL/GenBank/DDBJ databases">
        <authorList>
            <person name="Cao L."/>
            <person name="Gao C.H."/>
        </authorList>
    </citation>
    <scope>NUCLEOTIDE SEQUENCE [LARGE SCALE GENOMIC DNA]</scope>
    <source>
        <strain evidence="20 21">SH3</strain>
    </source>
</reference>
<evidence type="ECO:0000256" key="2">
    <source>
        <dbReference type="ARBA" id="ARBA00004651"/>
    </source>
</evidence>
<dbReference type="GO" id="GO:0005524">
    <property type="term" value="F:ATP binding"/>
    <property type="evidence" value="ECO:0007669"/>
    <property type="project" value="UniProtKB-KW"/>
</dbReference>
<dbReference type="GO" id="GO:0005886">
    <property type="term" value="C:plasma membrane"/>
    <property type="evidence" value="ECO:0007669"/>
    <property type="project" value="UniProtKB-SubCell"/>
</dbReference>
<evidence type="ECO:0000256" key="5">
    <source>
        <dbReference type="ARBA" id="ARBA00022553"/>
    </source>
</evidence>
<evidence type="ECO:0000256" key="15">
    <source>
        <dbReference type="ARBA" id="ARBA00037219"/>
    </source>
</evidence>
<dbReference type="SMART" id="SM00388">
    <property type="entry name" value="HisKA"/>
    <property type="match status" value="1"/>
</dbReference>
<evidence type="ECO:0000256" key="8">
    <source>
        <dbReference type="ARBA" id="ARBA00022741"/>
    </source>
</evidence>
<dbReference type="CDD" id="cd06225">
    <property type="entry name" value="HAMP"/>
    <property type="match status" value="1"/>
</dbReference>
<dbReference type="InterPro" id="IPR003660">
    <property type="entry name" value="HAMP_dom"/>
</dbReference>
<comment type="subcellular location">
    <subcellularLocation>
        <location evidence="2">Cell membrane</location>
        <topology evidence="2">Multi-pass membrane protein</topology>
    </subcellularLocation>
</comment>
<dbReference type="InterPro" id="IPR004358">
    <property type="entry name" value="Sig_transdc_His_kin-like_C"/>
</dbReference>
<evidence type="ECO:0000256" key="9">
    <source>
        <dbReference type="ARBA" id="ARBA00022777"/>
    </source>
</evidence>
<gene>
    <name evidence="20" type="primary">hssS</name>
    <name evidence="20" type="ORF">BN1326_140157</name>
</gene>
<dbReference type="Proteomes" id="UP000236509">
    <property type="component" value="Unassembled WGS sequence"/>
</dbReference>
<dbReference type="SMART" id="SM00387">
    <property type="entry name" value="HATPase_c"/>
    <property type="match status" value="1"/>
</dbReference>
<dbReference type="Gene3D" id="1.10.287.130">
    <property type="match status" value="1"/>
</dbReference>
<dbReference type="RefSeq" id="WP_031787139.1">
    <property type="nucleotide sequence ID" value="NZ_AP018562.1"/>
</dbReference>
<dbReference type="SMART" id="SM00304">
    <property type="entry name" value="HAMP"/>
    <property type="match status" value="1"/>
</dbReference>
<keyword evidence="4" id="KW-1003">Cell membrane</keyword>
<dbReference type="FunFam" id="3.30.565.10:FF:000006">
    <property type="entry name" value="Sensor histidine kinase WalK"/>
    <property type="match status" value="1"/>
</dbReference>
<evidence type="ECO:0000256" key="7">
    <source>
        <dbReference type="ARBA" id="ARBA00022692"/>
    </source>
</evidence>
<dbReference type="SUPFAM" id="SSF55874">
    <property type="entry name" value="ATPase domain of HSP90 chaperone/DNA topoisomerase II/histidine kinase"/>
    <property type="match status" value="1"/>
</dbReference>
<keyword evidence="10" id="KW-0067">ATP-binding</keyword>
<dbReference type="InterPro" id="IPR036097">
    <property type="entry name" value="HisK_dim/P_sf"/>
</dbReference>
<evidence type="ECO:0000256" key="11">
    <source>
        <dbReference type="ARBA" id="ARBA00022989"/>
    </source>
</evidence>
<keyword evidence="8" id="KW-0547">Nucleotide-binding</keyword>
<evidence type="ECO:0000313" key="21">
    <source>
        <dbReference type="Proteomes" id="UP000236509"/>
    </source>
</evidence>
<dbReference type="InterPro" id="IPR005467">
    <property type="entry name" value="His_kinase_dom"/>
</dbReference>
<dbReference type="EMBL" id="CVOU01000006">
    <property type="protein sequence ID" value="CRI14698.1"/>
    <property type="molecule type" value="Genomic_DNA"/>
</dbReference>
<keyword evidence="6 20" id="KW-0808">Transferase</keyword>
<dbReference type="AlphaFoldDB" id="A0A7U7JR87"/>
<keyword evidence="5" id="KW-0597">Phosphoprotein</keyword>
<dbReference type="PANTHER" id="PTHR45528">
    <property type="entry name" value="SENSOR HISTIDINE KINASE CPXA"/>
    <property type="match status" value="1"/>
</dbReference>
<keyword evidence="13" id="KW-0843">Virulence</keyword>
<keyword evidence="9" id="KW-0418">Kinase</keyword>
<dbReference type="CDD" id="cd00082">
    <property type="entry name" value="HisKA"/>
    <property type="match status" value="1"/>
</dbReference>
<proteinExistence type="predicted"/>
<evidence type="ECO:0000256" key="3">
    <source>
        <dbReference type="ARBA" id="ARBA00012438"/>
    </source>
</evidence>
<evidence type="ECO:0000256" key="4">
    <source>
        <dbReference type="ARBA" id="ARBA00022475"/>
    </source>
</evidence>
<dbReference type="Gene3D" id="6.10.340.10">
    <property type="match status" value="1"/>
</dbReference>
<name>A0A7U7JR87_9STAP</name>
<protein>
    <recommendedName>
        <fullName evidence="16">Heme sensor protein HssS</fullName>
        <ecNumber evidence="3">2.7.13.3</ecNumber>
    </recommendedName>
</protein>
<evidence type="ECO:0000313" key="20">
    <source>
        <dbReference type="EMBL" id="CRI14698.1"/>
    </source>
</evidence>
<dbReference type="InterPro" id="IPR003594">
    <property type="entry name" value="HATPase_dom"/>
</dbReference>
<dbReference type="Pfam" id="PF02518">
    <property type="entry name" value="HATPase_c"/>
    <property type="match status" value="1"/>
</dbReference>
<organism evidence="20 21">
    <name type="scientific">Staphylococcus argenteus</name>
    <dbReference type="NCBI Taxonomy" id="985002"/>
    <lineage>
        <taxon>Bacteria</taxon>
        <taxon>Bacillati</taxon>
        <taxon>Bacillota</taxon>
        <taxon>Bacilli</taxon>
        <taxon>Bacillales</taxon>
        <taxon>Staphylococcaceae</taxon>
        <taxon>Staphylococcus</taxon>
    </lineage>
</organism>
<dbReference type="Gene3D" id="3.30.565.10">
    <property type="entry name" value="Histidine kinase-like ATPase, C-terminal domain"/>
    <property type="match status" value="1"/>
</dbReference>
<evidence type="ECO:0000256" key="12">
    <source>
        <dbReference type="ARBA" id="ARBA00023012"/>
    </source>
</evidence>
<dbReference type="PANTHER" id="PTHR45528:SF11">
    <property type="entry name" value="HISTIDINE KINASE"/>
    <property type="match status" value="1"/>
</dbReference>
<comment type="caution">
    <text evidence="20">The sequence shown here is derived from an EMBL/GenBank/DDBJ whole genome shotgun (WGS) entry which is preliminary data.</text>
</comment>
<dbReference type="GO" id="GO:0000155">
    <property type="term" value="F:phosphorelay sensor kinase activity"/>
    <property type="evidence" value="ECO:0007669"/>
    <property type="project" value="InterPro"/>
</dbReference>
<accession>A0A7U7JR87</accession>
<evidence type="ECO:0000259" key="18">
    <source>
        <dbReference type="PROSITE" id="PS50109"/>
    </source>
</evidence>
<dbReference type="InterPro" id="IPR050398">
    <property type="entry name" value="HssS/ArlS-like"/>
</dbReference>
<dbReference type="Pfam" id="PF00512">
    <property type="entry name" value="HisKA"/>
    <property type="match status" value="1"/>
</dbReference>
<evidence type="ECO:0000256" key="6">
    <source>
        <dbReference type="ARBA" id="ARBA00022679"/>
    </source>
</evidence>
<evidence type="ECO:0000256" key="16">
    <source>
        <dbReference type="ARBA" id="ARBA00040841"/>
    </source>
</evidence>
<dbReference type="PROSITE" id="PS50885">
    <property type="entry name" value="HAMP"/>
    <property type="match status" value="1"/>
</dbReference>
<keyword evidence="21" id="KW-1185">Reference proteome</keyword>
<keyword evidence="12" id="KW-0902">Two-component regulatory system</keyword>
<dbReference type="PROSITE" id="PS50109">
    <property type="entry name" value="HIS_KIN"/>
    <property type="match status" value="1"/>
</dbReference>
<comment type="function">
    <text evidence="15">Member of the two-component regulatory system HssS/HssR involved in intracellular heme homeostasis and tempering of staphylococcal virulence. HssS functions as a heme sensor histidine kinase which is autophosphorylated at a histidine residue and transfers its phosphate group to an aspartate residue of HssR. HssR/HssS activates the expression of hrtAB, an efflux pump, in response to extracellular heme, hemin, hemoglobin or blood.</text>
</comment>
<keyword evidence="7 17" id="KW-0812">Transmembrane</keyword>
<dbReference type="SUPFAM" id="SSF47384">
    <property type="entry name" value="Homodimeric domain of signal transducing histidine kinase"/>
    <property type="match status" value="1"/>
</dbReference>
<dbReference type="InterPro" id="IPR003661">
    <property type="entry name" value="HisK_dim/P_dom"/>
</dbReference>
<dbReference type="Pfam" id="PF00672">
    <property type="entry name" value="HAMP"/>
    <property type="match status" value="1"/>
</dbReference>
<keyword evidence="14 17" id="KW-0472">Membrane</keyword>
<evidence type="ECO:0000256" key="13">
    <source>
        <dbReference type="ARBA" id="ARBA00023026"/>
    </source>
</evidence>